<keyword evidence="1" id="KW-0175">Coiled coil</keyword>
<dbReference type="Proteomes" id="UP000050795">
    <property type="component" value="Unassembled WGS sequence"/>
</dbReference>
<feature type="signal peptide" evidence="2">
    <location>
        <begin position="1"/>
        <end position="21"/>
    </location>
</feature>
<name>A0AA85IWA6_TRIRE</name>
<feature type="chain" id="PRO_5041716371" evidence="2">
    <location>
        <begin position="22"/>
        <end position="281"/>
    </location>
</feature>
<reference evidence="3" key="1">
    <citation type="submission" date="2022-06" db="EMBL/GenBank/DDBJ databases">
        <authorList>
            <person name="Berger JAMES D."/>
            <person name="Berger JAMES D."/>
        </authorList>
    </citation>
    <scope>NUCLEOTIDE SEQUENCE [LARGE SCALE GENOMIC DNA]</scope>
</reference>
<reference evidence="4" key="2">
    <citation type="submission" date="2023-11" db="UniProtKB">
        <authorList>
            <consortium name="WormBaseParasite"/>
        </authorList>
    </citation>
    <scope>IDENTIFICATION</scope>
</reference>
<proteinExistence type="predicted"/>
<keyword evidence="3" id="KW-1185">Reference proteome</keyword>
<sequence length="281" mass="32880">MENLLLQALLSLLLLLSNNNASYSNDAIDDYLFCTDHVEDDLNSTLEAYADSYHQVLNNKFFMIELQTYVDPQNAEETMKTEILRLEHLYQSKWAKDFLESIDAEDKELVNLYNDKYRKALEEDSAFQHKGFAHEELYNLLKTSISRKWENRKNLDIAEAKLFAETSGNLKKDKVQIEMMKKDLMEVEKAVNIIKADLQGLRTAAVIASNEYRNTLNALNNAETPTAYETARSDFADGKEELRDMIKLLEMKRIEFLKFQTPEFRTYWILAEMKEDAEQYY</sequence>
<keyword evidence="2" id="KW-0732">Signal</keyword>
<evidence type="ECO:0000256" key="1">
    <source>
        <dbReference type="SAM" id="Coils"/>
    </source>
</evidence>
<evidence type="ECO:0000256" key="2">
    <source>
        <dbReference type="SAM" id="SignalP"/>
    </source>
</evidence>
<dbReference type="WBParaSite" id="TREG1_126930.3">
    <property type="protein sequence ID" value="TREG1_126930.3"/>
    <property type="gene ID" value="TREG1_126930"/>
</dbReference>
<feature type="coiled-coil region" evidence="1">
    <location>
        <begin position="170"/>
        <end position="197"/>
    </location>
</feature>
<accession>A0AA85IWA6</accession>
<organism evidence="3 4">
    <name type="scientific">Trichobilharzia regenti</name>
    <name type="common">Nasal bird schistosome</name>
    <dbReference type="NCBI Taxonomy" id="157069"/>
    <lineage>
        <taxon>Eukaryota</taxon>
        <taxon>Metazoa</taxon>
        <taxon>Spiralia</taxon>
        <taxon>Lophotrochozoa</taxon>
        <taxon>Platyhelminthes</taxon>
        <taxon>Trematoda</taxon>
        <taxon>Digenea</taxon>
        <taxon>Strigeidida</taxon>
        <taxon>Schistosomatoidea</taxon>
        <taxon>Schistosomatidae</taxon>
        <taxon>Trichobilharzia</taxon>
    </lineage>
</organism>
<evidence type="ECO:0000313" key="3">
    <source>
        <dbReference type="Proteomes" id="UP000050795"/>
    </source>
</evidence>
<protein>
    <submittedName>
        <fullName evidence="4">Uncharacterized protein</fullName>
    </submittedName>
</protein>
<evidence type="ECO:0000313" key="4">
    <source>
        <dbReference type="WBParaSite" id="TREG1_126930.3"/>
    </source>
</evidence>
<dbReference type="AlphaFoldDB" id="A0AA85IWA6"/>